<dbReference type="Proteomes" id="UP000037392">
    <property type="component" value="Unassembled WGS sequence"/>
</dbReference>
<dbReference type="Pfam" id="PF13419">
    <property type="entry name" value="HAD_2"/>
    <property type="match status" value="1"/>
</dbReference>
<dbReference type="InterPro" id="IPR036412">
    <property type="entry name" value="HAD-like_sf"/>
</dbReference>
<organism evidence="1 2">
    <name type="scientific">[Clostridium] citroniae WAL-19142</name>
    <dbReference type="NCBI Taxonomy" id="742734"/>
    <lineage>
        <taxon>Bacteria</taxon>
        <taxon>Bacillati</taxon>
        <taxon>Bacillota</taxon>
        <taxon>Clostridia</taxon>
        <taxon>Lachnospirales</taxon>
        <taxon>Lachnospiraceae</taxon>
        <taxon>Enterocloster</taxon>
    </lineage>
</organism>
<dbReference type="InterPro" id="IPR041492">
    <property type="entry name" value="HAD_2"/>
</dbReference>
<dbReference type="Gene3D" id="3.40.50.1000">
    <property type="entry name" value="HAD superfamily/HAD-like"/>
    <property type="match status" value="1"/>
</dbReference>
<comment type="caution">
    <text evidence="1">The sequence shown here is derived from an EMBL/GenBank/DDBJ whole genome shotgun (WGS) entry which is preliminary data.</text>
</comment>
<dbReference type="PANTHER" id="PTHR43434">
    <property type="entry name" value="PHOSPHOGLYCOLATE PHOSPHATASE"/>
    <property type="match status" value="1"/>
</dbReference>
<evidence type="ECO:0000313" key="2">
    <source>
        <dbReference type="Proteomes" id="UP000037392"/>
    </source>
</evidence>
<proteinExistence type="predicted"/>
<evidence type="ECO:0000313" key="1">
    <source>
        <dbReference type="EMBL" id="KMW17330.1"/>
    </source>
</evidence>
<reference evidence="1 2" key="1">
    <citation type="submission" date="2011-04" db="EMBL/GenBank/DDBJ databases">
        <title>The Genome Sequence of Clostridium citroniae WAL-19142.</title>
        <authorList>
            <consortium name="The Broad Institute Genome Sequencing Platform"/>
            <person name="Earl A."/>
            <person name="Ward D."/>
            <person name="Feldgarden M."/>
            <person name="Gevers D."/>
            <person name="Warren Y.A."/>
            <person name="Tyrrell K.L."/>
            <person name="Citron D.M."/>
            <person name="Goldstein E.J."/>
            <person name="Daigneault M."/>
            <person name="Allen-Vercoe E."/>
            <person name="Young S.K."/>
            <person name="Zeng Q."/>
            <person name="Gargeya S."/>
            <person name="Fitzgerald M."/>
            <person name="Haas B."/>
            <person name="Abouelleil A."/>
            <person name="Alvarado L."/>
            <person name="Arachchi H.M."/>
            <person name="Berlin A."/>
            <person name="Brown A."/>
            <person name="Chapman S.B."/>
            <person name="Chen Z."/>
            <person name="Dunbar C."/>
            <person name="Freedman E."/>
            <person name="Gearin G."/>
            <person name="Gellesch M."/>
            <person name="Goldberg J."/>
            <person name="Griggs A."/>
            <person name="Gujja S."/>
            <person name="Heilman E.R."/>
            <person name="Heiman D."/>
            <person name="Howarth C."/>
            <person name="Larson L."/>
            <person name="Lui A."/>
            <person name="MacDonald P.J."/>
            <person name="Mehta T."/>
            <person name="Montmayeur A."/>
            <person name="Murphy C."/>
            <person name="Neiman D."/>
            <person name="Pearson M."/>
            <person name="Priest M."/>
            <person name="Roberts A."/>
            <person name="Saif S."/>
            <person name="Shea T."/>
            <person name="Shenoy N."/>
            <person name="Sisk P."/>
            <person name="Stolte C."/>
            <person name="Sykes S."/>
            <person name="White J."/>
            <person name="Yandava C."/>
            <person name="Wortman J."/>
            <person name="Nusbaum C."/>
            <person name="Birren B."/>
        </authorList>
    </citation>
    <scope>NUCLEOTIDE SEQUENCE [LARGE SCALE GENOMIC DNA]</scope>
    <source>
        <strain evidence="1 2">WAL-19142</strain>
    </source>
</reference>
<dbReference type="GO" id="GO:0006281">
    <property type="term" value="P:DNA repair"/>
    <property type="evidence" value="ECO:0007669"/>
    <property type="project" value="TreeGrafter"/>
</dbReference>
<dbReference type="EMBL" id="ADLK01000027">
    <property type="protein sequence ID" value="KMW17330.1"/>
    <property type="molecule type" value="Genomic_DNA"/>
</dbReference>
<protein>
    <recommendedName>
        <fullName evidence="3">Phosphoglycolate phosphatase</fullName>
    </recommendedName>
</protein>
<gene>
    <name evidence="1" type="ORF">HMPREF9470_03519</name>
</gene>
<dbReference type="InterPro" id="IPR050155">
    <property type="entry name" value="HAD-like_hydrolase_sf"/>
</dbReference>
<evidence type="ECO:0008006" key="3">
    <source>
        <dbReference type="Google" id="ProtNLM"/>
    </source>
</evidence>
<dbReference type="OrthoDB" id="9792518at2"/>
<dbReference type="RefSeq" id="WP_007870785.1">
    <property type="nucleotide sequence ID" value="NZ_KQ235880.1"/>
</dbReference>
<dbReference type="GeneID" id="93166174"/>
<dbReference type="InterPro" id="IPR023214">
    <property type="entry name" value="HAD_sf"/>
</dbReference>
<dbReference type="AlphaFoldDB" id="A0A0J9ENL5"/>
<name>A0A0J9ENL5_9FIRM</name>
<dbReference type="SUPFAM" id="SSF56784">
    <property type="entry name" value="HAD-like"/>
    <property type="match status" value="1"/>
</dbReference>
<dbReference type="PATRIC" id="fig|742734.4.peg.3775"/>
<sequence length="211" mass="23684">MKKGIIFDVDGTLWDAAVQVADSWNEVLSKHPDLDVKITAQDMYDNMGKTMDELGKTFFPSLTHEACMKLMTECMEYENHYLLSHPGPLYPDVKETLIRLARQYELFIVSNCQRGYIEVLLKSWGLEEYIRDRECFGNTGLPKGDNIRMVVRRNHLDQCFYVGDTAMDQAAAAAAGVPFVHAAYGYGRTDGAAASLEYMAQLPGIAKQLLG</sequence>
<dbReference type="PANTHER" id="PTHR43434:SF1">
    <property type="entry name" value="PHOSPHOGLYCOLATE PHOSPHATASE"/>
    <property type="match status" value="1"/>
</dbReference>
<dbReference type="Gene3D" id="1.10.150.240">
    <property type="entry name" value="Putative phosphatase, domain 2"/>
    <property type="match status" value="1"/>
</dbReference>
<accession>A0A0J9ENL5</accession>
<dbReference type="InterPro" id="IPR023198">
    <property type="entry name" value="PGP-like_dom2"/>
</dbReference>
<dbReference type="GO" id="GO:0008967">
    <property type="term" value="F:phosphoglycolate phosphatase activity"/>
    <property type="evidence" value="ECO:0007669"/>
    <property type="project" value="TreeGrafter"/>
</dbReference>